<name>A0ABX8Z7Y9_9NEIS</name>
<accession>A0ABX8Z7Y9</accession>
<organism evidence="2 3">
    <name type="scientific">Deefgea tanakiae</name>
    <dbReference type="NCBI Taxonomy" id="2865840"/>
    <lineage>
        <taxon>Bacteria</taxon>
        <taxon>Pseudomonadati</taxon>
        <taxon>Pseudomonadota</taxon>
        <taxon>Betaproteobacteria</taxon>
        <taxon>Neisseriales</taxon>
        <taxon>Chitinibacteraceae</taxon>
        <taxon>Deefgea</taxon>
    </lineage>
</organism>
<gene>
    <name evidence="2" type="ORF">K4H28_04615</name>
</gene>
<sequence>MNFKIFTITKEYAEEPRLLIQYINDLKDINTSPDFYSLKMLNCLTSSLIDECEQFCYDIKNARSNAKPLMHFMISFCSSEYPSDFKVKEIVQNILQALGVGDHIVFYKMHWVTENIHVHLALSRIHPVSKKIIQIENGFIKKAIRRVVDRIAAIEGWRQENNSRTFVSMNEVSVDKKSKIISKTTESINKMLFSAFEKSTNWEEFYTNLLQLGPRISIDKKTNVKGELIIIFNGAVFYEKEIPAQFSYQELKKSFGNYKELNHGFKPNKHSEFHDEYFGERKNNNLSPQLLACTNIRDRGACAGSFLHAHALINRIKNSIVRRESCHTAEQSRVIQKDLGFSSKICEQIKKRKDISLIFRCGQNPDFFQFASSELTADFLMNYLRKVRLSKKPIDFYLGFDISTWLCFKINSDALATLDELPFQMFVTEYLDGFYVAIDIKPVLLEFKNASYLAKKAIFGVIKDQISIDCNYQQEVGLPIYTKDQVEIVITKKRSYQHDADFVEKINRRIEDDVCKKNGVDRVDIKTLLNEIRPKYTSWSVHFTRELFLFYYIGHQKFGNQLSRELIADAFMEVAKNHGYTRAEIDEMVINFSLVCNNEPKQKTSTALKKKKFTTNDLHEKCIKSFVNFDITEVKDVYWSALLHENHSGVEMNAHPEEISQSISS</sequence>
<reference evidence="2 3" key="1">
    <citation type="submission" date="2021-08" db="EMBL/GenBank/DDBJ databases">
        <title>complete genome sequencing of Deefgea sp. D25.</title>
        <authorList>
            <person name="Bae J.-W."/>
            <person name="Gim D.-H."/>
        </authorList>
    </citation>
    <scope>NUCLEOTIDE SEQUENCE [LARGE SCALE GENOMIC DNA]</scope>
    <source>
        <strain evidence="2 3">D25</strain>
    </source>
</reference>
<keyword evidence="3" id="KW-1185">Reference proteome</keyword>
<evidence type="ECO:0000313" key="3">
    <source>
        <dbReference type="Proteomes" id="UP000825679"/>
    </source>
</evidence>
<dbReference type="Proteomes" id="UP000825679">
    <property type="component" value="Chromosome"/>
</dbReference>
<dbReference type="RefSeq" id="WP_221007222.1">
    <property type="nucleotide sequence ID" value="NZ_CP081150.1"/>
</dbReference>
<dbReference type="InterPro" id="IPR005094">
    <property type="entry name" value="Endonuclease_MobA/VirD2"/>
</dbReference>
<dbReference type="Pfam" id="PF03432">
    <property type="entry name" value="Relaxase"/>
    <property type="match status" value="1"/>
</dbReference>
<protein>
    <submittedName>
        <fullName evidence="2">Relaxase/mobilization nuclease domain-containing protein</fullName>
    </submittedName>
</protein>
<evidence type="ECO:0000313" key="2">
    <source>
        <dbReference type="EMBL" id="QZA78699.1"/>
    </source>
</evidence>
<feature type="domain" description="MobA/VirD2-like nuclease" evidence="1">
    <location>
        <begin position="60"/>
        <end position="156"/>
    </location>
</feature>
<dbReference type="EMBL" id="CP081150">
    <property type="protein sequence ID" value="QZA78699.1"/>
    <property type="molecule type" value="Genomic_DNA"/>
</dbReference>
<evidence type="ECO:0000259" key="1">
    <source>
        <dbReference type="Pfam" id="PF03432"/>
    </source>
</evidence>
<proteinExistence type="predicted"/>